<evidence type="ECO:0000256" key="8">
    <source>
        <dbReference type="ARBA" id="ARBA00022906"/>
    </source>
</evidence>
<feature type="transmembrane region" description="Helical" evidence="14">
    <location>
        <begin position="43"/>
        <end position="72"/>
    </location>
</feature>
<keyword evidence="4 13" id="KW-0813">Transport</keyword>
<keyword evidence="7" id="KW-0862">Zinc</keyword>
<reference evidence="15 16" key="1">
    <citation type="submission" date="2019-04" db="EMBL/GenBank/DDBJ databases">
        <title>Natronospirillum operosus gen. nov., sp. nov., a haloalkaliphilic satellite isolated from decaying biomass of laboratory culture of cyanobacterium Geitlerinema sp. and proposal of Natronospirillaceae fam. nov. and Saccharospirillaceae fam. nov.</title>
        <authorList>
            <person name="Kevbrin V."/>
            <person name="Boltyanskaya Y."/>
            <person name="Koziaeva V."/>
            <person name="Grouzdev D.S."/>
            <person name="Park M."/>
            <person name="Cho J."/>
        </authorList>
    </citation>
    <scope>NUCLEOTIDE SEQUENCE [LARGE SCALE GENOMIC DNA]</scope>
    <source>
        <strain evidence="15 16">G-116</strain>
    </source>
</reference>
<feature type="transmembrane region" description="Helical" evidence="14">
    <location>
        <begin position="213"/>
        <end position="233"/>
    </location>
</feature>
<name>A0A4Z0WFA9_9GAMM</name>
<dbReference type="Gene3D" id="1.10.3470.10">
    <property type="entry name" value="ABC transporter involved in vitamin B12 uptake, BtuC"/>
    <property type="match status" value="1"/>
</dbReference>
<dbReference type="GO" id="GO:0010043">
    <property type="term" value="P:response to zinc ion"/>
    <property type="evidence" value="ECO:0007669"/>
    <property type="project" value="TreeGrafter"/>
</dbReference>
<comment type="similarity">
    <text evidence="3 13">Belongs to the ABC-3 integral membrane protein family.</text>
</comment>
<dbReference type="PANTHER" id="PTHR30477">
    <property type="entry name" value="ABC-TRANSPORTER METAL-BINDING PROTEIN"/>
    <property type="match status" value="1"/>
</dbReference>
<evidence type="ECO:0000256" key="2">
    <source>
        <dbReference type="ARBA" id="ARBA00004651"/>
    </source>
</evidence>
<keyword evidence="8" id="KW-0864">Zinc transport</keyword>
<feature type="transmembrane region" description="Helical" evidence="14">
    <location>
        <begin position="125"/>
        <end position="143"/>
    </location>
</feature>
<organism evidence="15 16">
    <name type="scientific">Natronospirillum operosum</name>
    <dbReference type="NCBI Taxonomy" id="2759953"/>
    <lineage>
        <taxon>Bacteria</taxon>
        <taxon>Pseudomonadati</taxon>
        <taxon>Pseudomonadota</taxon>
        <taxon>Gammaproteobacteria</taxon>
        <taxon>Oceanospirillales</taxon>
        <taxon>Natronospirillaceae</taxon>
        <taxon>Natronospirillum</taxon>
    </lineage>
</organism>
<dbReference type="Proteomes" id="UP000297475">
    <property type="component" value="Unassembled WGS sequence"/>
</dbReference>
<keyword evidence="5" id="KW-1003">Cell membrane</keyword>
<evidence type="ECO:0000256" key="13">
    <source>
        <dbReference type="RuleBase" id="RU003943"/>
    </source>
</evidence>
<dbReference type="EMBL" id="SRMF01000002">
    <property type="protein sequence ID" value="TGG94132.1"/>
    <property type="molecule type" value="Genomic_DNA"/>
</dbReference>
<dbReference type="GO" id="GO:0006829">
    <property type="term" value="P:zinc ion transport"/>
    <property type="evidence" value="ECO:0007669"/>
    <property type="project" value="UniProtKB-KW"/>
</dbReference>
<dbReference type="AlphaFoldDB" id="A0A4Z0WFA9"/>
<keyword evidence="10" id="KW-0406">Ion transport</keyword>
<dbReference type="OrthoDB" id="9783937at2"/>
<dbReference type="GO" id="GO:0055085">
    <property type="term" value="P:transmembrane transport"/>
    <property type="evidence" value="ECO:0007669"/>
    <property type="project" value="InterPro"/>
</dbReference>
<evidence type="ECO:0000256" key="1">
    <source>
        <dbReference type="ARBA" id="ARBA00002313"/>
    </source>
</evidence>
<proteinExistence type="inferred from homology"/>
<comment type="caution">
    <text evidence="15">The sequence shown here is derived from an EMBL/GenBank/DDBJ whole genome shotgun (WGS) entry which is preliminary data.</text>
</comment>
<dbReference type="GO" id="GO:0043190">
    <property type="term" value="C:ATP-binding cassette (ABC) transporter complex"/>
    <property type="evidence" value="ECO:0007669"/>
    <property type="project" value="InterPro"/>
</dbReference>
<keyword evidence="9 14" id="KW-1133">Transmembrane helix</keyword>
<evidence type="ECO:0000256" key="6">
    <source>
        <dbReference type="ARBA" id="ARBA00022692"/>
    </source>
</evidence>
<evidence type="ECO:0000256" key="12">
    <source>
        <dbReference type="ARBA" id="ARBA00040080"/>
    </source>
</evidence>
<sequence>MTELWLLPLLAGCGLMLLAAPLGSLLVWQRMAFFGDALAHASLLGVGIGLLFFWSPLAGAMLGTVLFAVLLWRAEQVRSLAGDTWLGVLSHGSMALGLLLVYGYAPPGVNLSALLIGDVLGVTLADLWALAVVLVVGLGWLFWRWRDLMLSVLSPELAQAEGVRLSMLRAQFMVLLALVVALAIQWIGVLLISSLLLIPAAAARAWSREPEHMVAGAVLIGMLAVVLGISASWQWDWPTGPAIVVVALGLFCLLWGAARLLPRLAP</sequence>
<evidence type="ECO:0000256" key="11">
    <source>
        <dbReference type="ARBA" id="ARBA00023136"/>
    </source>
</evidence>
<feature type="transmembrane region" description="Helical" evidence="14">
    <location>
        <begin position="240"/>
        <end position="258"/>
    </location>
</feature>
<feature type="transmembrane region" description="Helical" evidence="14">
    <location>
        <begin position="174"/>
        <end position="201"/>
    </location>
</feature>
<dbReference type="InterPro" id="IPR037294">
    <property type="entry name" value="ABC_BtuC-like"/>
</dbReference>
<dbReference type="SUPFAM" id="SSF81345">
    <property type="entry name" value="ABC transporter involved in vitamin B12 uptake, BtuC"/>
    <property type="match status" value="1"/>
</dbReference>
<dbReference type="PANTHER" id="PTHR30477:SF23">
    <property type="entry name" value="HIGH-AFFINITY ZINC UPTAKE SYSTEM MEMBRANE PROTEIN ZNUB"/>
    <property type="match status" value="1"/>
</dbReference>
<comment type="subcellular location">
    <subcellularLocation>
        <location evidence="2 13">Cell membrane</location>
        <topology evidence="2 13">Multi-pass membrane protein</topology>
    </subcellularLocation>
</comment>
<evidence type="ECO:0000313" key="15">
    <source>
        <dbReference type="EMBL" id="TGG94132.1"/>
    </source>
</evidence>
<protein>
    <recommendedName>
        <fullName evidence="12">High-affinity zinc uptake system membrane protein ZnuB</fullName>
    </recommendedName>
</protein>
<evidence type="ECO:0000256" key="4">
    <source>
        <dbReference type="ARBA" id="ARBA00022448"/>
    </source>
</evidence>
<feature type="transmembrane region" description="Helical" evidence="14">
    <location>
        <begin position="84"/>
        <end position="105"/>
    </location>
</feature>
<dbReference type="Pfam" id="PF00950">
    <property type="entry name" value="ABC-3"/>
    <property type="match status" value="1"/>
</dbReference>
<keyword evidence="6 13" id="KW-0812">Transmembrane</keyword>
<evidence type="ECO:0000313" key="16">
    <source>
        <dbReference type="Proteomes" id="UP000297475"/>
    </source>
</evidence>
<evidence type="ECO:0000256" key="9">
    <source>
        <dbReference type="ARBA" id="ARBA00022989"/>
    </source>
</evidence>
<evidence type="ECO:0000256" key="10">
    <source>
        <dbReference type="ARBA" id="ARBA00023065"/>
    </source>
</evidence>
<keyword evidence="16" id="KW-1185">Reference proteome</keyword>
<evidence type="ECO:0000256" key="5">
    <source>
        <dbReference type="ARBA" id="ARBA00022475"/>
    </source>
</evidence>
<accession>A0A4Z0WFA9</accession>
<comment type="function">
    <text evidence="1">Involved in the high-affinity zinc uptake transport system.</text>
</comment>
<dbReference type="InterPro" id="IPR001626">
    <property type="entry name" value="ABC_TroCD"/>
</dbReference>
<gene>
    <name evidence="15" type="ORF">E4656_08140</name>
</gene>
<evidence type="ECO:0000256" key="7">
    <source>
        <dbReference type="ARBA" id="ARBA00022833"/>
    </source>
</evidence>
<evidence type="ECO:0000256" key="3">
    <source>
        <dbReference type="ARBA" id="ARBA00008034"/>
    </source>
</evidence>
<keyword evidence="11 14" id="KW-0472">Membrane</keyword>
<evidence type="ECO:0000256" key="14">
    <source>
        <dbReference type="SAM" id="Phobius"/>
    </source>
</evidence>
<dbReference type="RefSeq" id="WP_135482700.1">
    <property type="nucleotide sequence ID" value="NZ_SRMF01000002.1"/>
</dbReference>